<organism evidence="2 3">
    <name type="scientific">Mycolicibacterium fortuitum subsp. acetamidolyticum</name>
    <dbReference type="NCBI Taxonomy" id="144550"/>
    <lineage>
        <taxon>Bacteria</taxon>
        <taxon>Bacillati</taxon>
        <taxon>Actinomycetota</taxon>
        <taxon>Actinomycetes</taxon>
        <taxon>Mycobacteriales</taxon>
        <taxon>Mycobacteriaceae</taxon>
        <taxon>Mycolicibacterium</taxon>
    </lineage>
</organism>
<reference evidence="3" key="2">
    <citation type="submission" date="2016-02" db="EMBL/GenBank/DDBJ databases">
        <title>Draft genome sequence of five rapidly growing Mycobacterium species.</title>
        <authorList>
            <person name="Katahira K."/>
            <person name="Gotou Y."/>
            <person name="Iida K."/>
            <person name="Ogura Y."/>
            <person name="Hayashi T."/>
        </authorList>
    </citation>
    <scope>NUCLEOTIDE SEQUENCE [LARGE SCALE GENOMIC DNA]</scope>
    <source>
        <strain evidence="3">JCM6368</strain>
    </source>
</reference>
<evidence type="ECO:0000313" key="3">
    <source>
        <dbReference type="Proteomes" id="UP000069705"/>
    </source>
</evidence>
<reference evidence="2 3" key="1">
    <citation type="journal article" date="2016" name="Genome Announc.">
        <title>Draft Genome Sequences of Five Rapidly Growing Mycobacterium Species, M. thermoresistibile, M. fortuitum subsp. acetamidolyticum, M. canariasense, M. brisbanense, and M. novocastrense.</title>
        <authorList>
            <person name="Katahira K."/>
            <person name="Ogura Y."/>
            <person name="Gotoh Y."/>
            <person name="Hayashi T."/>
        </authorList>
    </citation>
    <scope>NUCLEOTIDE SEQUENCE [LARGE SCALE GENOMIC DNA]</scope>
    <source>
        <strain evidence="2 3">JCM6368</strain>
    </source>
</reference>
<dbReference type="AlphaFoldDB" id="A0A124E3K9"/>
<protein>
    <submittedName>
        <fullName evidence="2">Uncharacterized protein</fullName>
    </submittedName>
</protein>
<accession>A0A124E3K9</accession>
<keyword evidence="1" id="KW-1133">Transmembrane helix</keyword>
<comment type="caution">
    <text evidence="2">The sequence shown here is derived from an EMBL/GenBank/DDBJ whole genome shotgun (WGS) entry which is preliminary data.</text>
</comment>
<keyword evidence="1" id="KW-0812">Transmembrane</keyword>
<dbReference type="EMBL" id="BCSZ01000004">
    <property type="protein sequence ID" value="GAT00295.1"/>
    <property type="molecule type" value="Genomic_DNA"/>
</dbReference>
<keyword evidence="1" id="KW-0472">Membrane</keyword>
<name>A0A124E3K9_MYCFO</name>
<evidence type="ECO:0000313" key="2">
    <source>
        <dbReference type="EMBL" id="GAT00295.1"/>
    </source>
</evidence>
<feature type="transmembrane region" description="Helical" evidence="1">
    <location>
        <begin position="94"/>
        <end position="114"/>
    </location>
</feature>
<evidence type="ECO:0000256" key="1">
    <source>
        <dbReference type="SAM" id="Phobius"/>
    </source>
</evidence>
<feature type="transmembrane region" description="Helical" evidence="1">
    <location>
        <begin position="25"/>
        <end position="46"/>
    </location>
</feature>
<sequence>MALAVGIPSALIPNAWFVRMTPAPWWSYVVWVLTAVMSAALAVTFVGNSPAGSPASPCGRTGLLANVGSVLAVGCPACNKLVVAALGVSGALNLWAPLQPLLALASLMVLGWALRQRISAQRSCPATAAGAPTTATTAIDPVPEYKH</sequence>
<dbReference type="Proteomes" id="UP000069705">
    <property type="component" value="Unassembled WGS sequence"/>
</dbReference>
<proteinExistence type="predicted"/>
<gene>
    <name evidence="2" type="ORF">RMCFA_0409</name>
</gene>